<sequence length="310" mass="34352">MARAFASTMIDAPVEAVWACVRDFNGLPDWNPGIVKSEIEDGLAADVVGCVRAFTLGDGTFVRERLLSLDDSRYSFTYNFVTPAFPVENYVAGMELIPETSTGRTYVQWWATFDEKPEDAGRFVEIVSRDVFAAGLAALAEKIAGELSGASVPEGAERWQGLRPAKVFTSSTITAPADRVWAKMRDFAGMGGWHEDITKMHMLEGARSDKVSGVRDFLFGEGALWEQLTYLSDTERAFRYRILKSPMPWLNYHAGARLYPVTDRDHTFAVWTADWTASPQDDLELIPNVHGNVFQKAFDTLEAQLGSGAG</sequence>
<gene>
    <name evidence="1" type="ORF">GH266_20335</name>
</gene>
<dbReference type="Gene3D" id="3.30.530.20">
    <property type="match status" value="2"/>
</dbReference>
<dbReference type="Proteomes" id="UP000435648">
    <property type="component" value="Chromosome"/>
</dbReference>
<dbReference type="OrthoDB" id="1364128at2"/>
<name>A0A857CDW5_9HYPH</name>
<dbReference type="EMBL" id="CP046908">
    <property type="protein sequence ID" value="QGZ36632.1"/>
    <property type="molecule type" value="Genomic_DNA"/>
</dbReference>
<accession>A0A857CDW5</accession>
<dbReference type="PANTHER" id="PTHR39332">
    <property type="entry name" value="BLL4707 PROTEIN"/>
    <property type="match status" value="1"/>
</dbReference>
<evidence type="ECO:0000313" key="1">
    <source>
        <dbReference type="EMBL" id="QGZ36632.1"/>
    </source>
</evidence>
<dbReference type="PANTHER" id="PTHR39332:SF7">
    <property type="entry name" value="SRPBCC FAMILY PROTEIN"/>
    <property type="match status" value="1"/>
</dbReference>
<proteinExistence type="predicted"/>
<dbReference type="RefSeq" id="WP_158195458.1">
    <property type="nucleotide sequence ID" value="NZ_CP046908.1"/>
</dbReference>
<dbReference type="InterPro" id="IPR019587">
    <property type="entry name" value="Polyketide_cyclase/dehydratase"/>
</dbReference>
<dbReference type="CDD" id="cd07821">
    <property type="entry name" value="PYR_PYL_RCAR_like"/>
    <property type="match status" value="2"/>
</dbReference>
<dbReference type="Pfam" id="PF10604">
    <property type="entry name" value="Polyketide_cyc2"/>
    <property type="match status" value="2"/>
</dbReference>
<dbReference type="KEGG" id="siw:GH266_20335"/>
<reference evidence="1 2" key="1">
    <citation type="submission" date="2019-12" db="EMBL/GenBank/DDBJ databases">
        <title>The genome of Stappia indica PHM037.</title>
        <authorList>
            <person name="Kacar D."/>
            <person name="Galan B."/>
            <person name="Canedo L."/>
            <person name="Rodriguez P."/>
            <person name="de la Calle F."/>
            <person name="Garcia J.L."/>
        </authorList>
    </citation>
    <scope>NUCLEOTIDE SEQUENCE [LARGE SCALE GENOMIC DNA]</scope>
    <source>
        <strain evidence="1 2">PHM037</strain>
    </source>
</reference>
<dbReference type="AlphaFoldDB" id="A0A857CDW5"/>
<dbReference type="SUPFAM" id="SSF55961">
    <property type="entry name" value="Bet v1-like"/>
    <property type="match status" value="2"/>
</dbReference>
<organism evidence="1 2">
    <name type="scientific">Stappia indica</name>
    <dbReference type="NCBI Taxonomy" id="538381"/>
    <lineage>
        <taxon>Bacteria</taxon>
        <taxon>Pseudomonadati</taxon>
        <taxon>Pseudomonadota</taxon>
        <taxon>Alphaproteobacteria</taxon>
        <taxon>Hyphomicrobiales</taxon>
        <taxon>Stappiaceae</taxon>
        <taxon>Stappia</taxon>
    </lineage>
</organism>
<evidence type="ECO:0000313" key="2">
    <source>
        <dbReference type="Proteomes" id="UP000435648"/>
    </source>
</evidence>
<protein>
    <submittedName>
        <fullName evidence="1">SRPBCC family protein</fullName>
    </submittedName>
</protein>
<dbReference type="InterPro" id="IPR023393">
    <property type="entry name" value="START-like_dom_sf"/>
</dbReference>